<keyword evidence="2" id="KW-0343">GTPase activation</keyword>
<dbReference type="Gene3D" id="3.80.10.10">
    <property type="entry name" value="Ribonuclease Inhibitor"/>
    <property type="match status" value="1"/>
</dbReference>
<organism evidence="6">
    <name type="scientific">Ulva compressa</name>
    <name type="common">Green alga</name>
    <name type="synonym">Enteromorpha compressa</name>
    <dbReference type="NCBI Taxonomy" id="63659"/>
    <lineage>
        <taxon>Eukaryota</taxon>
        <taxon>Viridiplantae</taxon>
        <taxon>Chlorophyta</taxon>
        <taxon>core chlorophytes</taxon>
        <taxon>Ulvophyceae</taxon>
        <taxon>OUU clade</taxon>
        <taxon>Ulvales</taxon>
        <taxon>Ulvaceae</taxon>
        <taxon>Ulva</taxon>
    </lineage>
</organism>
<evidence type="ECO:0000256" key="3">
    <source>
        <dbReference type="ARBA" id="ARBA00022614"/>
    </source>
</evidence>
<dbReference type="SUPFAM" id="SSF52047">
    <property type="entry name" value="RNI-like"/>
    <property type="match status" value="1"/>
</dbReference>
<dbReference type="GO" id="GO:0006913">
    <property type="term" value="P:nucleocytoplasmic transport"/>
    <property type="evidence" value="ECO:0007669"/>
    <property type="project" value="TreeGrafter"/>
</dbReference>
<dbReference type="SMART" id="SM00368">
    <property type="entry name" value="LRR_RI"/>
    <property type="match status" value="4"/>
</dbReference>
<evidence type="ECO:0000256" key="5">
    <source>
        <dbReference type="SAM" id="MobiDB-lite"/>
    </source>
</evidence>
<feature type="compositionally biased region" description="Polar residues" evidence="5">
    <location>
        <begin position="185"/>
        <end position="194"/>
    </location>
</feature>
<keyword evidence="4" id="KW-0677">Repeat</keyword>
<dbReference type="GO" id="GO:0005829">
    <property type="term" value="C:cytosol"/>
    <property type="evidence" value="ECO:0007669"/>
    <property type="project" value="TreeGrafter"/>
</dbReference>
<accession>A0A8J9X9U9</accession>
<dbReference type="PANTHER" id="PTHR24113:SF12">
    <property type="entry name" value="RAN GTPASE-ACTIVATING PROTEIN 1"/>
    <property type="match status" value="1"/>
</dbReference>
<feature type="region of interest" description="Disordered" evidence="5">
    <location>
        <begin position="1425"/>
        <end position="1472"/>
    </location>
</feature>
<feature type="region of interest" description="Disordered" evidence="5">
    <location>
        <begin position="310"/>
        <end position="332"/>
    </location>
</feature>
<evidence type="ECO:0000256" key="1">
    <source>
        <dbReference type="ARBA" id="ARBA00004430"/>
    </source>
</evidence>
<proteinExistence type="evidence at transcript level"/>
<dbReference type="GO" id="GO:0048471">
    <property type="term" value="C:perinuclear region of cytoplasm"/>
    <property type="evidence" value="ECO:0007669"/>
    <property type="project" value="TreeGrafter"/>
</dbReference>
<dbReference type="GO" id="GO:0005096">
    <property type="term" value="F:GTPase activator activity"/>
    <property type="evidence" value="ECO:0007669"/>
    <property type="project" value="UniProtKB-KW"/>
</dbReference>
<feature type="compositionally biased region" description="Basic residues" evidence="5">
    <location>
        <begin position="956"/>
        <end position="967"/>
    </location>
</feature>
<dbReference type="InterPro" id="IPR032675">
    <property type="entry name" value="LRR_dom_sf"/>
</dbReference>
<dbReference type="InterPro" id="IPR027038">
    <property type="entry name" value="RanGap"/>
</dbReference>
<keyword evidence="3" id="KW-0433">Leucine-rich repeat</keyword>
<sequence length="1882" mass="200108">MMQITSTEQQDRPVSATVRTWHRSETPAGALLIHTNSPSQPHRALSQLHLPSRHVRGVRCQWNPKHGCHVARTRVWRPRSAPCRRLRLDKGADYADTTGRSPVVSRVTASHLQSRFAALQKEEFLSKWQSNLAKHEGQLEAMQQTLLQYIHAHDAILGDSESTAYHRLLASACERVLAPLKVRNQHSYESSSGDETAPASEEQPTTSDSDGPLRHVQHAPEARPWMLRADGCWANSAAVWRDETSASLRHGEYASRSEAGSASGGPAAAAGWPIAELPAAVSVSRCGLQSANDAVGPLAQPAPAVTAAADKPAAGPAIGSARSSAGRQGSARQDAVWDRQWEVVQTDDGADAVAVGRDIVPLDVVSAGQMPGLAARLRVDTQAAWLQSLYSQQLHLLSLANHCHGPPHAEERAAATAAAVPRPPQVAAAEPEAALALEQEVAERALRQVDLDLRAARLTDNQAAALALLLPCFTAGLDRLCIAGSLMTDTGGAGLMAALEACPWRPRRLDLSGNTSCAARFASGLARCLQKRVTGAALCEISLARTPIGNKGAVALAAALAEVPALRQLELCECGIEDAGAAGMHAVLVTCPRLEELDMSWNLLGGAACASLVAALPSAECLRALRLQHSGISDADGALVCHALALCPRWCTVDLSGNQLRVATALVVADLLQRLFLQDINAALDEACRRQRNMGRHGQHARTGSCGAAAMPASPPRSIILTANPLGMPGARVLWKTLLALYTFHSRLGAAQALQRGLASQQFTRADLCSPAPAPLRHAVPATADAPELPPPWLQELCAVSSRRLAPLALRCDALQEHESLQRQVREQRGCLGLQPAESLVPPRSSTPLQPSQVAPCAAASACSEADVEASNPALSGLSESLASLKPLNAVITNCALVEAPHRVRDKHALHVTLADALEESRLLRQKFKQELKEKLDLSGKAKKKSGGAPADKGKVGKKKRKGKKKGKAGEGAAPLKTVDISAFDVADMSGHYQLHLGVPAAAQVVREVVQAREEFPGSVQVDAITINNRPALLPDLHAAVQAAAELAPRKHSHSPSAASLPPPTQRETMTGASAGAKAASAANVGGGEAGGSIVSFQVATVPVLRSTSVHAMSSDAFEYVIRVMSDPEAREAWKLQMVALVLAGSCVSPKQAQRLLGIFNPKVSEQEVDRAAVMLGAALADPLDYWLDVLPLLQPSARSDMLNAVTLMGRLDLGNPTGRYTFSCSSGVQRAQLLRLQLLASAEQAHMAARDPASAVILQPWRNLALNGARVMPQLLTDLRRLAMPRSGTVTLDYVSHTHMAAPQRSVPGAVAGCTPAALEAVLQELKAHSDQYVAELLALRADLLPMGRRGKDVEDAKDGLRIRAKRYDTQGELRAYGLRSMTEEQKEKLYDRLARRIGVADWRAGTGLDARALCAQHGVAWNGPQAEEQSQRRPPSGKAGSGVRVRKGLVKGGGAKQSGRSASKSGAAAGPGSTGDMLAAVLVEQAAVRVLCEPDPEAAVRAFFRLPSKMQRPVLLVVAGLPSGCAGVAALLSVMSPIQACRFMVCMYAEGEPQMLPEALRQEVRGALAGQVLHCCDAAGDHISRARRRRDHDVRASLAAVASGFTFTTAQASCILACLSYSSRNQVDALVILWGRLADRAAMGAVLPTLQPQQLDALLARLGHLHVLSSVDPPFGCRLRFEIIGNPEQEAAAKLLCKSATEAQQVWRHLVLEAKMRANAAAQAAAAEAARSHAGGAKPTVGDRRVATRAAEEAEVAQPPAWRALHPGLAVLTALEEVEEVVLSNIVVDGAPLVGRARLQLQHLWRDIAGRCCTLQVDYMPRPQTRLQHMHRAARFIGRLWRDSRNPALLAWKATGAAAPLLAREEAQDAADEDRADGQA</sequence>
<evidence type="ECO:0000313" key="6">
    <source>
        <dbReference type="EMBL" id="CAG9553000.1"/>
    </source>
</evidence>
<name>A0A8J9X9U9_ULVCO</name>
<evidence type="ECO:0000256" key="2">
    <source>
        <dbReference type="ARBA" id="ARBA00022468"/>
    </source>
</evidence>
<protein>
    <submittedName>
        <fullName evidence="6">UM005_0337.1</fullName>
    </submittedName>
</protein>
<dbReference type="EMBL" id="OU734113">
    <property type="protein sequence ID" value="CAG9553000.1"/>
    <property type="molecule type" value="mRNA"/>
</dbReference>
<feature type="region of interest" description="Disordered" evidence="5">
    <location>
        <begin position="935"/>
        <end position="972"/>
    </location>
</feature>
<evidence type="ECO:0000256" key="4">
    <source>
        <dbReference type="ARBA" id="ARBA00022737"/>
    </source>
</evidence>
<dbReference type="GO" id="GO:0005634">
    <property type="term" value="C:nucleus"/>
    <property type="evidence" value="ECO:0007669"/>
    <property type="project" value="TreeGrafter"/>
</dbReference>
<dbReference type="GO" id="GO:0005930">
    <property type="term" value="C:axoneme"/>
    <property type="evidence" value="ECO:0007669"/>
    <property type="project" value="UniProtKB-SubCell"/>
</dbReference>
<reference evidence="6" key="1">
    <citation type="submission" date="2021-09" db="EMBL/GenBank/DDBJ databases">
        <authorList>
            <person name="Kwantes M."/>
        </authorList>
    </citation>
    <scope>NUCLEOTIDE SEQUENCE</scope>
    <source>
        <tissue evidence="6">Whole organism</tissue>
    </source>
</reference>
<comment type="subcellular location">
    <subcellularLocation>
        <location evidence="1">Cytoplasm</location>
        <location evidence="1">Cytoskeleton</location>
        <location evidence="1">Cilium axoneme</location>
    </subcellularLocation>
</comment>
<feature type="region of interest" description="Disordered" evidence="5">
    <location>
        <begin position="1045"/>
        <end position="1076"/>
    </location>
</feature>
<feature type="region of interest" description="Disordered" evidence="5">
    <location>
        <begin position="185"/>
        <end position="216"/>
    </location>
</feature>
<feature type="compositionally biased region" description="Low complexity" evidence="5">
    <location>
        <begin position="1459"/>
        <end position="1472"/>
    </location>
</feature>
<gene>
    <name evidence="6" type="primary">UM005_0337.1</name>
</gene>
<dbReference type="GO" id="GO:0031267">
    <property type="term" value="F:small GTPase binding"/>
    <property type="evidence" value="ECO:0007669"/>
    <property type="project" value="TreeGrafter"/>
</dbReference>
<dbReference type="PANTHER" id="PTHR24113">
    <property type="entry name" value="RAN GTPASE-ACTIVATING PROTEIN 1"/>
    <property type="match status" value="1"/>
</dbReference>